<dbReference type="InterPro" id="IPR002347">
    <property type="entry name" value="SDR_fam"/>
</dbReference>
<dbReference type="PRINTS" id="PR00081">
    <property type="entry name" value="GDHRDH"/>
</dbReference>
<dbReference type="Pfam" id="PF00106">
    <property type="entry name" value="adh_short"/>
    <property type="match status" value="1"/>
</dbReference>
<dbReference type="InterPro" id="IPR036291">
    <property type="entry name" value="NAD(P)-bd_dom_sf"/>
</dbReference>
<evidence type="ECO:0000256" key="1">
    <source>
        <dbReference type="ARBA" id="ARBA00006484"/>
    </source>
</evidence>
<dbReference type="AlphaFoldDB" id="A0A319CC56"/>
<dbReference type="GO" id="GO:0016491">
    <property type="term" value="F:oxidoreductase activity"/>
    <property type="evidence" value="ECO:0007669"/>
    <property type="project" value="UniProtKB-KW"/>
</dbReference>
<dbReference type="EMBL" id="KZ821699">
    <property type="protein sequence ID" value="PYH81910.1"/>
    <property type="molecule type" value="Genomic_DNA"/>
</dbReference>
<dbReference type="STRING" id="1448315.A0A319CC56"/>
<dbReference type="SUPFAM" id="SSF51735">
    <property type="entry name" value="NAD(P)-binding Rossmann-fold domains"/>
    <property type="match status" value="1"/>
</dbReference>
<dbReference type="GeneID" id="37140758"/>
<dbReference type="OrthoDB" id="191139at2759"/>
<accession>A0A319CC56</accession>
<keyword evidence="5" id="KW-1185">Reference proteome</keyword>
<dbReference type="Proteomes" id="UP000248340">
    <property type="component" value="Unassembled WGS sequence"/>
</dbReference>
<evidence type="ECO:0000256" key="2">
    <source>
        <dbReference type="ARBA" id="ARBA00022857"/>
    </source>
</evidence>
<evidence type="ECO:0000256" key="3">
    <source>
        <dbReference type="ARBA" id="ARBA00023002"/>
    </source>
</evidence>
<evidence type="ECO:0000313" key="5">
    <source>
        <dbReference type="Proteomes" id="UP000248340"/>
    </source>
</evidence>
<protein>
    <submittedName>
        <fullName evidence="4">Short chain dehydrogenase</fullName>
    </submittedName>
</protein>
<dbReference type="VEuPathDB" id="FungiDB:BO82DRAFT_383456"/>
<dbReference type="RefSeq" id="XP_025492110.1">
    <property type="nucleotide sequence ID" value="XM_025638016.1"/>
</dbReference>
<sequence length="276" mass="30205">MLRVFITGSSDGLGSLTAQRLVRHGHQVMLHARNSQRAQDALAACPGAAGCLVGDLSDRAQILKLVHEINQEGPFDVVVHNAGLYTGGYRRTQEGWPSIFAVNTLAPYILSCLIEPRPLRHVFISTIFPNAADPSLYDLTWRARGEQDFPDIQAYCDTKLHVCLMAAALARRWPSVRANSLDPGWVATKLGGWNATGDLEAGIATYITLIEGKGDTNAVSGRYWRHSKVQPLPMAEVGDVAVQERLLGELERITRIRASDKVIPRFAPSPLEACAK</sequence>
<organism evidence="4 5">
    <name type="scientific">Aspergillus uvarum CBS 121591</name>
    <dbReference type="NCBI Taxonomy" id="1448315"/>
    <lineage>
        <taxon>Eukaryota</taxon>
        <taxon>Fungi</taxon>
        <taxon>Dikarya</taxon>
        <taxon>Ascomycota</taxon>
        <taxon>Pezizomycotina</taxon>
        <taxon>Eurotiomycetes</taxon>
        <taxon>Eurotiomycetidae</taxon>
        <taxon>Eurotiales</taxon>
        <taxon>Aspergillaceae</taxon>
        <taxon>Aspergillus</taxon>
        <taxon>Aspergillus subgen. Circumdati</taxon>
    </lineage>
</organism>
<comment type="similarity">
    <text evidence="1">Belongs to the short-chain dehydrogenases/reductases (SDR) family.</text>
</comment>
<name>A0A319CC56_9EURO</name>
<proteinExistence type="inferred from homology"/>
<dbReference type="PANTHER" id="PTHR24320:SF274">
    <property type="entry name" value="CHAIN DEHYDROGENASE, PUTATIVE (AFU_ORTHOLOGUE AFUA_4G00440)-RELATED"/>
    <property type="match status" value="1"/>
</dbReference>
<dbReference type="Gene3D" id="3.40.50.720">
    <property type="entry name" value="NAD(P)-binding Rossmann-like Domain"/>
    <property type="match status" value="1"/>
</dbReference>
<keyword evidence="3" id="KW-0560">Oxidoreductase</keyword>
<reference evidence="4 5" key="1">
    <citation type="submission" date="2016-12" db="EMBL/GenBank/DDBJ databases">
        <title>The genomes of Aspergillus section Nigri reveals drivers in fungal speciation.</title>
        <authorList>
            <consortium name="DOE Joint Genome Institute"/>
            <person name="Vesth T.C."/>
            <person name="Nybo J."/>
            <person name="Theobald S."/>
            <person name="Brandl J."/>
            <person name="Frisvad J.C."/>
            <person name="Nielsen K.F."/>
            <person name="Lyhne E.K."/>
            <person name="Kogle M.E."/>
            <person name="Kuo A."/>
            <person name="Riley R."/>
            <person name="Clum A."/>
            <person name="Nolan M."/>
            <person name="Lipzen A."/>
            <person name="Salamov A."/>
            <person name="Henrissat B."/>
            <person name="Wiebenga A."/>
            <person name="De Vries R.P."/>
            <person name="Grigoriev I.V."/>
            <person name="Mortensen U.H."/>
            <person name="Andersen M.R."/>
            <person name="Baker S.E."/>
        </authorList>
    </citation>
    <scope>NUCLEOTIDE SEQUENCE [LARGE SCALE GENOMIC DNA]</scope>
    <source>
        <strain evidence="4 5">CBS 121591</strain>
    </source>
</reference>
<keyword evidence="2" id="KW-0521">NADP</keyword>
<evidence type="ECO:0000313" key="4">
    <source>
        <dbReference type="EMBL" id="PYH81910.1"/>
    </source>
</evidence>
<gene>
    <name evidence="4" type="ORF">BO82DRAFT_383456</name>
</gene>
<dbReference type="PANTHER" id="PTHR24320">
    <property type="entry name" value="RETINOL DEHYDROGENASE"/>
    <property type="match status" value="1"/>
</dbReference>